<feature type="transmembrane region" description="Helical" evidence="1">
    <location>
        <begin position="52"/>
        <end position="71"/>
    </location>
</feature>
<keyword evidence="1" id="KW-1133">Transmembrane helix</keyword>
<name>A0A2P4PMY7_RHIID</name>
<dbReference type="AlphaFoldDB" id="A0A2P4PMY7"/>
<keyword evidence="3" id="KW-1185">Reference proteome</keyword>
<feature type="transmembrane region" description="Helical" evidence="1">
    <location>
        <begin position="78"/>
        <end position="97"/>
    </location>
</feature>
<comment type="caution">
    <text evidence="2">The sequence shown here is derived from an EMBL/GenBank/DDBJ whole genome shotgun (WGS) entry which is preliminary data.</text>
</comment>
<dbReference type="Proteomes" id="UP000018888">
    <property type="component" value="Unassembled WGS sequence"/>
</dbReference>
<evidence type="ECO:0000313" key="2">
    <source>
        <dbReference type="EMBL" id="POG66752.1"/>
    </source>
</evidence>
<reference evidence="2 3" key="2">
    <citation type="journal article" date="2018" name="New Phytol.">
        <title>High intraspecific genome diversity in the model arbuscular mycorrhizal symbiont Rhizophagus irregularis.</title>
        <authorList>
            <person name="Chen E.C.H."/>
            <person name="Morin E."/>
            <person name="Beaudet D."/>
            <person name="Noel J."/>
            <person name="Yildirir G."/>
            <person name="Ndikumana S."/>
            <person name="Charron P."/>
            <person name="St-Onge C."/>
            <person name="Giorgi J."/>
            <person name="Kruger M."/>
            <person name="Marton T."/>
            <person name="Ropars J."/>
            <person name="Grigoriev I.V."/>
            <person name="Hainaut M."/>
            <person name="Henrissat B."/>
            <person name="Roux C."/>
            <person name="Martin F."/>
            <person name="Corradi N."/>
        </authorList>
    </citation>
    <scope>NUCLEOTIDE SEQUENCE [LARGE SCALE GENOMIC DNA]</scope>
    <source>
        <strain evidence="2 3">DAOM 197198</strain>
    </source>
</reference>
<keyword evidence="1" id="KW-0472">Membrane</keyword>
<organism evidence="2 3">
    <name type="scientific">Rhizophagus irregularis (strain DAOM 181602 / DAOM 197198 / MUCL 43194)</name>
    <name type="common">Arbuscular mycorrhizal fungus</name>
    <name type="synonym">Glomus intraradices</name>
    <dbReference type="NCBI Taxonomy" id="747089"/>
    <lineage>
        <taxon>Eukaryota</taxon>
        <taxon>Fungi</taxon>
        <taxon>Fungi incertae sedis</taxon>
        <taxon>Mucoromycota</taxon>
        <taxon>Glomeromycotina</taxon>
        <taxon>Glomeromycetes</taxon>
        <taxon>Glomerales</taxon>
        <taxon>Glomeraceae</taxon>
        <taxon>Rhizophagus</taxon>
    </lineage>
</organism>
<evidence type="ECO:0000313" key="3">
    <source>
        <dbReference type="Proteomes" id="UP000018888"/>
    </source>
</evidence>
<gene>
    <name evidence="2" type="ORF">GLOIN_2v1879588</name>
</gene>
<dbReference type="VEuPathDB" id="FungiDB:RhiirFUN_019085"/>
<evidence type="ECO:0000256" key="1">
    <source>
        <dbReference type="SAM" id="Phobius"/>
    </source>
</evidence>
<protein>
    <submittedName>
        <fullName evidence="2">Uncharacterized protein</fullName>
    </submittedName>
</protein>
<accession>A0A2P4PMY7</accession>
<sequence length="100" mass="11591">MNHKFPLKGYCRKSSPLKLLFKKSLSTLLSLYKVDSLSLSDTKKTIQKKNQPLFHSLITQILLFFFHYLILQVKLPTCCLLQAQLLLIALALVQTYHRTL</sequence>
<reference evidence="2 3" key="1">
    <citation type="journal article" date="2013" name="Proc. Natl. Acad. Sci. U.S.A.">
        <title>Genome of an arbuscular mycorrhizal fungus provides insight into the oldest plant symbiosis.</title>
        <authorList>
            <person name="Tisserant E."/>
            <person name="Malbreil M."/>
            <person name="Kuo A."/>
            <person name="Kohler A."/>
            <person name="Symeonidi A."/>
            <person name="Balestrini R."/>
            <person name="Charron P."/>
            <person name="Duensing N."/>
            <person name="Frei Dit Frey N."/>
            <person name="Gianinazzi-Pearson V."/>
            <person name="Gilbert L.B."/>
            <person name="Handa Y."/>
            <person name="Herr J.R."/>
            <person name="Hijri M."/>
            <person name="Koul R."/>
            <person name="Kawaguchi M."/>
            <person name="Krajinski F."/>
            <person name="Lammers P.J."/>
            <person name="Masclaux F.G."/>
            <person name="Murat C."/>
            <person name="Morin E."/>
            <person name="Ndikumana S."/>
            <person name="Pagni M."/>
            <person name="Petitpierre D."/>
            <person name="Requena N."/>
            <person name="Rosikiewicz P."/>
            <person name="Riley R."/>
            <person name="Saito K."/>
            <person name="San Clemente H."/>
            <person name="Shapiro H."/>
            <person name="van Tuinen D."/>
            <person name="Becard G."/>
            <person name="Bonfante P."/>
            <person name="Paszkowski U."/>
            <person name="Shachar-Hill Y.Y."/>
            <person name="Tuskan G.A."/>
            <person name="Young P.W."/>
            <person name="Sanders I.R."/>
            <person name="Henrissat B."/>
            <person name="Rensing S.A."/>
            <person name="Grigoriev I.V."/>
            <person name="Corradi N."/>
            <person name="Roux C."/>
            <person name="Martin F."/>
        </authorList>
    </citation>
    <scope>NUCLEOTIDE SEQUENCE [LARGE SCALE GENOMIC DNA]</scope>
    <source>
        <strain evidence="2 3">DAOM 197198</strain>
    </source>
</reference>
<keyword evidence="1" id="KW-0812">Transmembrane</keyword>
<dbReference type="EMBL" id="AUPC02000184">
    <property type="protein sequence ID" value="POG66752.1"/>
    <property type="molecule type" value="Genomic_DNA"/>
</dbReference>
<proteinExistence type="predicted"/>